<evidence type="ECO:0000256" key="7">
    <source>
        <dbReference type="ARBA" id="ARBA00022692"/>
    </source>
</evidence>
<keyword evidence="12" id="KW-0325">Glycoprotein</keyword>
<evidence type="ECO:0000256" key="8">
    <source>
        <dbReference type="ARBA" id="ARBA00022949"/>
    </source>
</evidence>
<feature type="disulfide bond" evidence="13">
    <location>
        <begin position="140"/>
        <end position="156"/>
    </location>
</feature>
<feature type="transmembrane region" description="Helical" evidence="14">
    <location>
        <begin position="221"/>
        <end position="243"/>
    </location>
</feature>
<reference evidence="15 16" key="1">
    <citation type="journal article" date="2017" name="Nat. Ecol. Evol.">
        <title>Scallop genome provides insights into evolution of bilaterian karyotype and development.</title>
        <authorList>
            <person name="Wang S."/>
            <person name="Zhang J."/>
            <person name="Jiao W."/>
            <person name="Li J."/>
            <person name="Xun X."/>
            <person name="Sun Y."/>
            <person name="Guo X."/>
            <person name="Huan P."/>
            <person name="Dong B."/>
            <person name="Zhang L."/>
            <person name="Hu X."/>
            <person name="Sun X."/>
            <person name="Wang J."/>
            <person name="Zhao C."/>
            <person name="Wang Y."/>
            <person name="Wang D."/>
            <person name="Huang X."/>
            <person name="Wang R."/>
            <person name="Lv J."/>
            <person name="Li Y."/>
            <person name="Zhang Z."/>
            <person name="Liu B."/>
            <person name="Lu W."/>
            <person name="Hui Y."/>
            <person name="Liang J."/>
            <person name="Zhou Z."/>
            <person name="Hou R."/>
            <person name="Li X."/>
            <person name="Liu Y."/>
            <person name="Li H."/>
            <person name="Ning X."/>
            <person name="Lin Y."/>
            <person name="Zhao L."/>
            <person name="Xing Q."/>
            <person name="Dou J."/>
            <person name="Li Y."/>
            <person name="Mao J."/>
            <person name="Guo H."/>
            <person name="Dou H."/>
            <person name="Li T."/>
            <person name="Mu C."/>
            <person name="Jiang W."/>
            <person name="Fu Q."/>
            <person name="Fu X."/>
            <person name="Miao Y."/>
            <person name="Liu J."/>
            <person name="Yu Q."/>
            <person name="Li R."/>
            <person name="Liao H."/>
            <person name="Li X."/>
            <person name="Kong Y."/>
            <person name="Jiang Z."/>
            <person name="Chourrout D."/>
            <person name="Li R."/>
            <person name="Bao Z."/>
        </authorList>
    </citation>
    <scope>NUCLEOTIDE SEQUENCE [LARGE SCALE GENOMIC DNA]</scope>
    <source>
        <strain evidence="15 16">PY_sf001</strain>
    </source>
</reference>
<dbReference type="GO" id="GO:0046930">
    <property type="term" value="C:pore complex"/>
    <property type="evidence" value="ECO:0007669"/>
    <property type="project" value="UniProtKB-ARBA"/>
</dbReference>
<evidence type="ECO:0000256" key="1">
    <source>
        <dbReference type="ARBA" id="ARBA00004496"/>
    </source>
</evidence>
<evidence type="ECO:0000313" key="15">
    <source>
        <dbReference type="EMBL" id="OWF41477.1"/>
    </source>
</evidence>
<dbReference type="InterPro" id="IPR008952">
    <property type="entry name" value="Tetraspanin_EC2_sf"/>
</dbReference>
<feature type="transmembrane region" description="Helical" evidence="14">
    <location>
        <begin position="46"/>
        <end position="66"/>
    </location>
</feature>
<feature type="transmembrane region" description="Helical" evidence="14">
    <location>
        <begin position="7"/>
        <end position="26"/>
    </location>
</feature>
<proteinExistence type="inferred from homology"/>
<name>A0A210PYB3_MIZYE</name>
<keyword evidence="11 13" id="KW-1015">Disulfide bond</keyword>
<dbReference type="EMBL" id="NEDP02005386">
    <property type="protein sequence ID" value="OWF41477.1"/>
    <property type="molecule type" value="Genomic_DNA"/>
</dbReference>
<keyword evidence="10 14" id="KW-0472">Membrane</keyword>
<dbReference type="GO" id="GO:0051604">
    <property type="term" value="P:protein maturation"/>
    <property type="evidence" value="ECO:0007669"/>
    <property type="project" value="UniProtKB-ARBA"/>
</dbReference>
<dbReference type="PRINTS" id="PR00259">
    <property type="entry name" value="TMFOUR"/>
</dbReference>
<dbReference type="SUPFAM" id="SSF48652">
    <property type="entry name" value="Tetraspanin"/>
    <property type="match status" value="1"/>
</dbReference>
<comment type="caution">
    <text evidence="15">The sequence shown here is derived from an EMBL/GenBank/DDBJ whole genome shotgun (WGS) entry which is preliminary data.</text>
</comment>
<organism evidence="15 16">
    <name type="scientific">Mizuhopecten yessoensis</name>
    <name type="common">Japanese scallop</name>
    <name type="synonym">Patinopecten yessoensis</name>
    <dbReference type="NCBI Taxonomy" id="6573"/>
    <lineage>
        <taxon>Eukaryota</taxon>
        <taxon>Metazoa</taxon>
        <taxon>Spiralia</taxon>
        <taxon>Lophotrochozoa</taxon>
        <taxon>Mollusca</taxon>
        <taxon>Bivalvia</taxon>
        <taxon>Autobranchia</taxon>
        <taxon>Pteriomorphia</taxon>
        <taxon>Pectinida</taxon>
        <taxon>Pectinoidea</taxon>
        <taxon>Pectinidae</taxon>
        <taxon>Mizuhopecten</taxon>
    </lineage>
</organism>
<evidence type="ECO:0000256" key="9">
    <source>
        <dbReference type="ARBA" id="ARBA00022989"/>
    </source>
</evidence>
<evidence type="ECO:0000256" key="3">
    <source>
        <dbReference type="ARBA" id="ARBA00004651"/>
    </source>
</evidence>
<dbReference type="GO" id="GO:0005912">
    <property type="term" value="C:adherens junction"/>
    <property type="evidence" value="ECO:0007669"/>
    <property type="project" value="UniProtKB-SubCell"/>
</dbReference>
<dbReference type="PANTHER" id="PTHR19282:SF544">
    <property type="entry name" value="TETRASPANIN"/>
    <property type="match status" value="1"/>
</dbReference>
<dbReference type="GO" id="GO:0005737">
    <property type="term" value="C:cytoplasm"/>
    <property type="evidence" value="ECO:0007669"/>
    <property type="project" value="UniProtKB-SubCell"/>
</dbReference>
<dbReference type="Gene3D" id="1.10.1450.10">
    <property type="entry name" value="Tetraspanin"/>
    <property type="match status" value="1"/>
</dbReference>
<evidence type="ECO:0000256" key="11">
    <source>
        <dbReference type="ARBA" id="ARBA00023157"/>
    </source>
</evidence>
<protein>
    <recommendedName>
        <fullName evidence="14">Tetraspanin</fullName>
    </recommendedName>
</protein>
<keyword evidence="5" id="KW-1003">Cell membrane</keyword>
<gene>
    <name evidence="15" type="ORF">KP79_PYT17366</name>
</gene>
<dbReference type="AlphaFoldDB" id="A0A210PYB3"/>
<evidence type="ECO:0000256" key="12">
    <source>
        <dbReference type="ARBA" id="ARBA00023180"/>
    </source>
</evidence>
<dbReference type="GO" id="GO:0065003">
    <property type="term" value="P:protein-containing complex assembly"/>
    <property type="evidence" value="ECO:0007669"/>
    <property type="project" value="UniProtKB-ARBA"/>
</dbReference>
<dbReference type="InterPro" id="IPR018499">
    <property type="entry name" value="Tetraspanin/Peripherin"/>
</dbReference>
<keyword evidence="7 14" id="KW-0812">Transmembrane</keyword>
<dbReference type="PIRSF" id="PIRSF002419">
    <property type="entry name" value="Tetraspanin"/>
    <property type="match status" value="1"/>
</dbReference>
<dbReference type="Pfam" id="PF00335">
    <property type="entry name" value="Tetraspanin"/>
    <property type="match status" value="1"/>
</dbReference>
<comment type="subcellular location">
    <subcellularLocation>
        <location evidence="2">Cell junction</location>
        <location evidence="2">Adherens junction</location>
    </subcellularLocation>
    <subcellularLocation>
        <location evidence="3">Cell membrane</location>
        <topology evidence="3">Multi-pass membrane protein</topology>
    </subcellularLocation>
    <subcellularLocation>
        <location evidence="1">Cytoplasm</location>
    </subcellularLocation>
    <subcellularLocation>
        <location evidence="14">Membrane</location>
        <topology evidence="14">Multi-pass membrane protein</topology>
    </subcellularLocation>
</comment>
<evidence type="ECO:0000313" key="16">
    <source>
        <dbReference type="Proteomes" id="UP000242188"/>
    </source>
</evidence>
<evidence type="ECO:0000256" key="4">
    <source>
        <dbReference type="ARBA" id="ARBA00006840"/>
    </source>
</evidence>
<keyword evidence="16" id="KW-1185">Reference proteome</keyword>
<keyword evidence="6" id="KW-0963">Cytoplasm</keyword>
<dbReference type="GO" id="GO:0005886">
    <property type="term" value="C:plasma membrane"/>
    <property type="evidence" value="ECO:0007669"/>
    <property type="project" value="UniProtKB-SubCell"/>
</dbReference>
<sequence length="263" mass="29621">MTTESSSCRSELFGGVLIGIGVWAFIEKNRFYHKEVQTVYDIIFDLSVIFFIIGFIIFILGYAGCIGALRENICLLKFYYITMIIIFLLLVVGAVLAFVFRDKVKQILVDVLQQNLITRYQDDPDGQSTIDWIQEKLYCCGVNGYRDWNSNQYFNCTEDNPSPLRCSVPYSCCRDPDVLTPGVPNILCGKDVLEESGDISIIYTIGCVDAGIRLAEKELPIMGGIVIGLAVPQLFGICLSRLLEGQVMDQRARWAQTHHGHHQ</sequence>
<accession>A0A210PYB3</accession>
<evidence type="ECO:0000256" key="6">
    <source>
        <dbReference type="ARBA" id="ARBA00022490"/>
    </source>
</evidence>
<evidence type="ECO:0000256" key="14">
    <source>
        <dbReference type="RuleBase" id="RU361218"/>
    </source>
</evidence>
<dbReference type="FunFam" id="1.10.1450.10:FF:000007">
    <property type="entry name" value="Tetraspanin"/>
    <property type="match status" value="1"/>
</dbReference>
<evidence type="ECO:0000256" key="13">
    <source>
        <dbReference type="PIRSR" id="PIRSR002419-1"/>
    </source>
</evidence>
<evidence type="ECO:0000256" key="5">
    <source>
        <dbReference type="ARBA" id="ARBA00022475"/>
    </source>
</evidence>
<dbReference type="GO" id="GO:0072659">
    <property type="term" value="P:protein localization to plasma membrane"/>
    <property type="evidence" value="ECO:0007669"/>
    <property type="project" value="UniProtKB-ARBA"/>
</dbReference>
<dbReference type="InterPro" id="IPR000301">
    <property type="entry name" value="Tetraspanin_animals"/>
</dbReference>
<dbReference type="PANTHER" id="PTHR19282">
    <property type="entry name" value="TETRASPANIN"/>
    <property type="match status" value="1"/>
</dbReference>
<dbReference type="Proteomes" id="UP000242188">
    <property type="component" value="Unassembled WGS sequence"/>
</dbReference>
<evidence type="ECO:0000256" key="10">
    <source>
        <dbReference type="ARBA" id="ARBA00023136"/>
    </source>
</evidence>
<dbReference type="GO" id="GO:0019899">
    <property type="term" value="F:enzyme binding"/>
    <property type="evidence" value="ECO:0007669"/>
    <property type="project" value="UniProtKB-ARBA"/>
</dbReference>
<evidence type="ECO:0000256" key="2">
    <source>
        <dbReference type="ARBA" id="ARBA00004536"/>
    </source>
</evidence>
<dbReference type="OrthoDB" id="2014092at2759"/>
<keyword evidence="9 14" id="KW-1133">Transmembrane helix</keyword>
<feature type="transmembrane region" description="Helical" evidence="14">
    <location>
        <begin position="78"/>
        <end position="100"/>
    </location>
</feature>
<comment type="similarity">
    <text evidence="4 14">Belongs to the tetraspanin (TM4SF) family.</text>
</comment>
<keyword evidence="8" id="KW-0965">Cell junction</keyword>